<dbReference type="OrthoDB" id="242138at2"/>
<reference evidence="1 2" key="1">
    <citation type="submission" date="2015-09" db="EMBL/GenBank/DDBJ databases">
        <title>Draft Genome Sequence of Bradyrhizobium manausense Strain BR 3351T, a Novel Symbiotic Nitrogen-Fixing Alphaproteobacterium Isolated from Brazilian Amazon Rain Forest.</title>
        <authorList>
            <person name="De Araujo J.L."/>
            <person name="Zilli J.E."/>
        </authorList>
    </citation>
    <scope>NUCLEOTIDE SEQUENCE [LARGE SCALE GENOMIC DNA]</scope>
    <source>
        <strain evidence="1 2">BR3351</strain>
    </source>
</reference>
<dbReference type="RefSeq" id="WP_057751372.1">
    <property type="nucleotide sequence ID" value="NZ_LJYG01000094.1"/>
</dbReference>
<protein>
    <submittedName>
        <fullName evidence="1">Uncharacterized protein</fullName>
    </submittedName>
</protein>
<keyword evidence="2" id="KW-1185">Reference proteome</keyword>
<comment type="caution">
    <text evidence="1">The sequence shown here is derived from an EMBL/GenBank/DDBJ whole genome shotgun (WGS) entry which is preliminary data.</text>
</comment>
<organism evidence="1 2">
    <name type="scientific">Bradyrhizobium manausense</name>
    <dbReference type="NCBI Taxonomy" id="989370"/>
    <lineage>
        <taxon>Bacteria</taxon>
        <taxon>Pseudomonadati</taxon>
        <taxon>Pseudomonadota</taxon>
        <taxon>Alphaproteobacteria</taxon>
        <taxon>Hyphomicrobiales</taxon>
        <taxon>Nitrobacteraceae</taxon>
        <taxon>Bradyrhizobium</taxon>
    </lineage>
</organism>
<dbReference type="Pfam" id="PF18855">
    <property type="entry name" value="baeRF_family11"/>
    <property type="match status" value="1"/>
</dbReference>
<dbReference type="Proteomes" id="UP000051936">
    <property type="component" value="Unassembled WGS sequence"/>
</dbReference>
<dbReference type="EMBL" id="LJYG01000094">
    <property type="protein sequence ID" value="KRQ08351.1"/>
    <property type="molecule type" value="Genomic_DNA"/>
</dbReference>
<evidence type="ECO:0000313" key="2">
    <source>
        <dbReference type="Proteomes" id="UP000051936"/>
    </source>
</evidence>
<gene>
    <name evidence="1" type="ORF">AOQ71_22990</name>
</gene>
<dbReference type="InterPro" id="IPR041638">
    <property type="entry name" value="BaeRF_family11"/>
</dbReference>
<dbReference type="STRING" id="989370.AOQ71_22990"/>
<proteinExistence type="predicted"/>
<evidence type="ECO:0000313" key="1">
    <source>
        <dbReference type="EMBL" id="KRQ08351.1"/>
    </source>
</evidence>
<name>A0A0R3DNG2_9BRAD</name>
<dbReference type="AlphaFoldDB" id="A0A0R3DNG2"/>
<sequence length="404" mass="45072">MDGSLAAFEDPMLHIDIPTIAEFRDLAQLRAEFCISMYMPMSRLGANAEANRTLFKDLAKEALVQLRQAGVNTRVIEAFESRFEQLAGGEHDPDQDKVRQRQRAKPDESLSFWHYQGNGLAVLAVPEMLHTFRMAETPRQLVEVADRLQLAPLLRAMTSRHDAFVLALAEESVRLVQVFANSPPLRVWVPGLPKNAEEASHRPSFHVRAPRGRLQNLEGEKVLLHQYVEKVDHAVRDVLRGHTTPLILVAVEPLASMFRAVCDYPEFVEQAMQGNPDRLTDAELEDRAIPILDQLYAREVTNLIARYEELKPRRATTDLSYAAHAATAGAVDQLLVDLDAVVPGLVSDVDGSVTYAASDDAEVYNVVDEVARRALCTGARVLAASREQLPERAPLAAILRYQFI</sequence>
<accession>A0A0R3DNG2</accession>